<reference evidence="2 3" key="1">
    <citation type="submission" date="2021-06" db="EMBL/GenBank/DDBJ databases">
        <title>New haloarchaea isolates fom saline soil.</title>
        <authorList>
            <person name="Duran-Viseras A."/>
            <person name="Sanchez-Porro C.S."/>
            <person name="Ventosa A."/>
        </authorList>
    </citation>
    <scope>NUCLEOTIDE SEQUENCE [LARGE SCALE GENOMIC DNA]</scope>
    <source>
        <strain evidence="2 3">JCM 183640</strain>
    </source>
</reference>
<dbReference type="OrthoDB" id="201100at2157"/>
<feature type="region of interest" description="Disordered" evidence="1">
    <location>
        <begin position="22"/>
        <end position="51"/>
    </location>
</feature>
<evidence type="ECO:0008006" key="4">
    <source>
        <dbReference type="Google" id="ProtNLM"/>
    </source>
</evidence>
<keyword evidence="3" id="KW-1185">Reference proteome</keyword>
<dbReference type="EMBL" id="JAHQXF010000001">
    <property type="protein sequence ID" value="MBV0923657.1"/>
    <property type="molecule type" value="Genomic_DNA"/>
</dbReference>
<evidence type="ECO:0000313" key="3">
    <source>
        <dbReference type="Proteomes" id="UP000766550"/>
    </source>
</evidence>
<accession>A0A8J7Y3Q5</accession>
<dbReference type="Pfam" id="PF24037">
    <property type="entry name" value="DUF7346"/>
    <property type="match status" value="1"/>
</dbReference>
<proteinExistence type="predicted"/>
<sequence length="142" mass="14967">MRTVRDGSGARYLLLKESSDASLVRDPETGSERHVSNDDLEPVEGESPLATAASAVPDAVRVVVTAAHDDRALGLLVEVDARGPLSVQQLLDSYDLCESDLHGLLGEFRAAGLLEEATVAGQRGYDATETASEAVAFLTATE</sequence>
<evidence type="ECO:0000313" key="2">
    <source>
        <dbReference type="EMBL" id="MBV0923657.1"/>
    </source>
</evidence>
<gene>
    <name evidence="2" type="ORF">KTS45_05530</name>
</gene>
<feature type="compositionally biased region" description="Basic and acidic residues" evidence="1">
    <location>
        <begin position="22"/>
        <end position="37"/>
    </location>
</feature>
<dbReference type="RefSeq" id="WP_162316772.1">
    <property type="nucleotide sequence ID" value="NZ_JAHQXF010000001.1"/>
</dbReference>
<organism evidence="2 3">
    <name type="scientific">Haloarcula limicola</name>
    <dbReference type="NCBI Taxonomy" id="1429915"/>
    <lineage>
        <taxon>Archaea</taxon>
        <taxon>Methanobacteriati</taxon>
        <taxon>Methanobacteriota</taxon>
        <taxon>Stenosarchaea group</taxon>
        <taxon>Halobacteria</taxon>
        <taxon>Halobacteriales</taxon>
        <taxon>Haloarculaceae</taxon>
        <taxon>Haloarcula</taxon>
    </lineage>
</organism>
<dbReference type="AlphaFoldDB" id="A0A8J7Y3Q5"/>
<dbReference type="Proteomes" id="UP000766550">
    <property type="component" value="Unassembled WGS sequence"/>
</dbReference>
<evidence type="ECO:0000256" key="1">
    <source>
        <dbReference type="SAM" id="MobiDB-lite"/>
    </source>
</evidence>
<protein>
    <recommendedName>
        <fullName evidence="4">HTH domain protein</fullName>
    </recommendedName>
</protein>
<comment type="caution">
    <text evidence="2">The sequence shown here is derived from an EMBL/GenBank/DDBJ whole genome shotgun (WGS) entry which is preliminary data.</text>
</comment>
<name>A0A8J7Y3Q5_9EURY</name>
<dbReference type="InterPro" id="IPR055770">
    <property type="entry name" value="DUF7346"/>
</dbReference>